<gene>
    <name evidence="1" type="ORF">BO95DRAFT_158076</name>
</gene>
<evidence type="ECO:0000313" key="1">
    <source>
        <dbReference type="EMBL" id="RAH50610.1"/>
    </source>
</evidence>
<accession>A0ACD1GMQ6</accession>
<organism evidence="1 2">
    <name type="scientific">Aspergillus brunneoviolaceus CBS 621.78</name>
    <dbReference type="NCBI Taxonomy" id="1450534"/>
    <lineage>
        <taxon>Eukaryota</taxon>
        <taxon>Fungi</taxon>
        <taxon>Dikarya</taxon>
        <taxon>Ascomycota</taxon>
        <taxon>Pezizomycotina</taxon>
        <taxon>Eurotiomycetes</taxon>
        <taxon>Eurotiomycetidae</taxon>
        <taxon>Eurotiales</taxon>
        <taxon>Aspergillaceae</taxon>
        <taxon>Aspergillus</taxon>
        <taxon>Aspergillus subgen. Circumdati</taxon>
    </lineage>
</organism>
<proteinExistence type="predicted"/>
<sequence length="202" mass="22514">MPSLLGKSPSPVEVPPVGVHSGGPTIRNPTWLGCPSAMTWKPCRKHQIKLFVPPQSWTDSHRSWFDCQLLSTVLQSKFGTVWAGDVTGPVQCVRARNGWASANHPRVSARHTSPRRRGLALISRTRQSARDFSNSDHFHCTCTAKWMLFIAVDPSPDKHFQVLEPYSQLTHHCVSSRLDGKTARCLLVMTKSSHHDSCNLPT</sequence>
<evidence type="ECO:0000313" key="2">
    <source>
        <dbReference type="Proteomes" id="UP000249057"/>
    </source>
</evidence>
<name>A0ACD1GMQ6_9EURO</name>
<reference evidence="1" key="1">
    <citation type="submission" date="2018-02" db="EMBL/GenBank/DDBJ databases">
        <title>The genomes of Aspergillus section Nigri reveals drivers in fungal speciation.</title>
        <authorList>
            <consortium name="DOE Joint Genome Institute"/>
            <person name="Vesth T.C."/>
            <person name="Nybo J."/>
            <person name="Theobald S."/>
            <person name="Brandl J."/>
            <person name="Frisvad J.C."/>
            <person name="Nielsen K.F."/>
            <person name="Lyhne E.K."/>
            <person name="Kogle M.E."/>
            <person name="Kuo A."/>
            <person name="Riley R."/>
            <person name="Clum A."/>
            <person name="Nolan M."/>
            <person name="Lipzen A."/>
            <person name="Salamov A."/>
            <person name="Henrissat B."/>
            <person name="Wiebenga A."/>
            <person name="De vries R.P."/>
            <person name="Grigoriev I.V."/>
            <person name="Mortensen U.H."/>
            <person name="Andersen M.R."/>
            <person name="Baker S.E."/>
        </authorList>
    </citation>
    <scope>NUCLEOTIDE SEQUENCE</scope>
    <source>
        <strain evidence="1">CBS 621.78</strain>
    </source>
</reference>
<keyword evidence="2" id="KW-1185">Reference proteome</keyword>
<dbReference type="Proteomes" id="UP000249057">
    <property type="component" value="Unassembled WGS sequence"/>
</dbReference>
<protein>
    <submittedName>
        <fullName evidence="1">Uncharacterized protein</fullName>
    </submittedName>
</protein>
<dbReference type="EMBL" id="KZ825313">
    <property type="protein sequence ID" value="RAH50610.1"/>
    <property type="molecule type" value="Genomic_DNA"/>
</dbReference>